<reference evidence="2" key="1">
    <citation type="submission" date="2022-03" db="EMBL/GenBank/DDBJ databases">
        <title>Genomic analyses of argali, domestic sheep and their hybrids provide insights into chromosomal evolution, heterosis and genetic basis of agronomic traits.</title>
        <authorList>
            <person name="Li M."/>
        </authorList>
    </citation>
    <scope>NUCLEOTIDE SEQUENCE</scope>
    <source>
        <strain evidence="2">CAU-MHL-2022a</strain>
        <tissue evidence="2">Skin</tissue>
    </source>
</reference>
<feature type="region of interest" description="Disordered" evidence="1">
    <location>
        <begin position="105"/>
        <end position="125"/>
    </location>
</feature>
<dbReference type="EMBL" id="JAKZEL010000017">
    <property type="protein sequence ID" value="KAI4535688.1"/>
    <property type="molecule type" value="Genomic_DNA"/>
</dbReference>
<dbReference type="AlphaFoldDB" id="A0AAD4TXD7"/>
<sequence>MSLPASLQTRFHEHGLAQVMCINTVQVAKVKSFFQFLKDSSEPEKSRAAHSPTSPSPYWAGFSFESGKQEGFLSEILSVSFWALLRPFLKHCSYANPPGLLPSKPSFTSGSESRAPPPWGTEGEQEWKSRNSFVEDGALTVKQQAGVGNSRADTSAEDLEQDGPCPEPMLLETCSCFPTLSPWDEEFTSQEGAYTKSLPFFKTVFQEIRQKSLL</sequence>
<evidence type="ECO:0000313" key="2">
    <source>
        <dbReference type="EMBL" id="KAI4535688.1"/>
    </source>
</evidence>
<evidence type="ECO:0000313" key="3">
    <source>
        <dbReference type="Proteomes" id="UP001214576"/>
    </source>
</evidence>
<evidence type="ECO:0000256" key="1">
    <source>
        <dbReference type="SAM" id="MobiDB-lite"/>
    </source>
</evidence>
<keyword evidence="3" id="KW-1185">Reference proteome</keyword>
<dbReference type="Proteomes" id="UP001214576">
    <property type="component" value="Unassembled WGS sequence"/>
</dbReference>
<accession>A0AAD4TXD7</accession>
<organism evidence="2 3">
    <name type="scientific">Ovis ammon polii</name>
    <dbReference type="NCBI Taxonomy" id="230172"/>
    <lineage>
        <taxon>Eukaryota</taxon>
        <taxon>Metazoa</taxon>
        <taxon>Chordata</taxon>
        <taxon>Craniata</taxon>
        <taxon>Vertebrata</taxon>
        <taxon>Euteleostomi</taxon>
        <taxon>Mammalia</taxon>
        <taxon>Eutheria</taxon>
        <taxon>Laurasiatheria</taxon>
        <taxon>Artiodactyla</taxon>
        <taxon>Ruminantia</taxon>
        <taxon>Pecora</taxon>
        <taxon>Bovidae</taxon>
        <taxon>Caprinae</taxon>
        <taxon>Ovis</taxon>
    </lineage>
</organism>
<comment type="caution">
    <text evidence="2">The sequence shown here is derived from an EMBL/GenBank/DDBJ whole genome shotgun (WGS) entry which is preliminary data.</text>
</comment>
<name>A0AAD4TXD7_OVIAM</name>
<proteinExistence type="predicted"/>
<gene>
    <name evidence="2" type="ORF">MG293_014015</name>
</gene>
<protein>
    <submittedName>
        <fullName evidence="2">Uncharacterized protein</fullName>
    </submittedName>
</protein>
<feature type="compositionally biased region" description="Polar residues" evidence="1">
    <location>
        <begin position="143"/>
        <end position="153"/>
    </location>
</feature>
<feature type="region of interest" description="Disordered" evidence="1">
    <location>
        <begin position="143"/>
        <end position="163"/>
    </location>
</feature>